<comment type="caution">
    <text evidence="1">The sequence shown here is derived from an EMBL/GenBank/DDBJ whole genome shotgun (WGS) entry which is preliminary data.</text>
</comment>
<keyword evidence="2" id="KW-1185">Reference proteome</keyword>
<sequence length="65" mass="7361">MISQTVVFLERCSNICHYLVSFIREDEDEEGRSTSRMAVNLTPEMVNAQFVLIDPSTPTDEKVPA</sequence>
<reference evidence="1" key="1">
    <citation type="journal article" date="2019" name="bioRxiv">
        <title>The Genome of the Zebra Mussel, Dreissena polymorpha: A Resource for Invasive Species Research.</title>
        <authorList>
            <person name="McCartney M.A."/>
            <person name="Auch B."/>
            <person name="Kono T."/>
            <person name="Mallez S."/>
            <person name="Zhang Y."/>
            <person name="Obille A."/>
            <person name="Becker A."/>
            <person name="Abrahante J.E."/>
            <person name="Garbe J."/>
            <person name="Badalamenti J.P."/>
            <person name="Herman A."/>
            <person name="Mangelson H."/>
            <person name="Liachko I."/>
            <person name="Sullivan S."/>
            <person name="Sone E.D."/>
            <person name="Koren S."/>
            <person name="Silverstein K.A.T."/>
            <person name="Beckman K.B."/>
            <person name="Gohl D.M."/>
        </authorList>
    </citation>
    <scope>NUCLEOTIDE SEQUENCE</scope>
    <source>
        <strain evidence="1">Duluth1</strain>
        <tissue evidence="1">Whole animal</tissue>
    </source>
</reference>
<proteinExistence type="predicted"/>
<evidence type="ECO:0000313" key="1">
    <source>
        <dbReference type="EMBL" id="KAH3809158.1"/>
    </source>
</evidence>
<dbReference type="EMBL" id="JAIWYP010000006">
    <property type="protein sequence ID" value="KAH3809158.1"/>
    <property type="molecule type" value="Genomic_DNA"/>
</dbReference>
<organism evidence="1 2">
    <name type="scientific">Dreissena polymorpha</name>
    <name type="common">Zebra mussel</name>
    <name type="synonym">Mytilus polymorpha</name>
    <dbReference type="NCBI Taxonomy" id="45954"/>
    <lineage>
        <taxon>Eukaryota</taxon>
        <taxon>Metazoa</taxon>
        <taxon>Spiralia</taxon>
        <taxon>Lophotrochozoa</taxon>
        <taxon>Mollusca</taxon>
        <taxon>Bivalvia</taxon>
        <taxon>Autobranchia</taxon>
        <taxon>Heteroconchia</taxon>
        <taxon>Euheterodonta</taxon>
        <taxon>Imparidentia</taxon>
        <taxon>Neoheterodontei</taxon>
        <taxon>Myida</taxon>
        <taxon>Dreissenoidea</taxon>
        <taxon>Dreissenidae</taxon>
        <taxon>Dreissena</taxon>
    </lineage>
</organism>
<name>A0A9D4G5L6_DREPO</name>
<evidence type="ECO:0000313" key="2">
    <source>
        <dbReference type="Proteomes" id="UP000828390"/>
    </source>
</evidence>
<gene>
    <name evidence="1" type="ORF">DPMN_137519</name>
</gene>
<accession>A0A9D4G5L6</accession>
<reference evidence="1" key="2">
    <citation type="submission" date="2020-11" db="EMBL/GenBank/DDBJ databases">
        <authorList>
            <person name="McCartney M.A."/>
            <person name="Auch B."/>
            <person name="Kono T."/>
            <person name="Mallez S."/>
            <person name="Becker A."/>
            <person name="Gohl D.M."/>
            <person name="Silverstein K.A.T."/>
            <person name="Koren S."/>
            <person name="Bechman K.B."/>
            <person name="Herman A."/>
            <person name="Abrahante J.E."/>
            <person name="Garbe J."/>
        </authorList>
    </citation>
    <scope>NUCLEOTIDE SEQUENCE</scope>
    <source>
        <strain evidence="1">Duluth1</strain>
        <tissue evidence="1">Whole animal</tissue>
    </source>
</reference>
<protein>
    <submittedName>
        <fullName evidence="1">Uncharacterized protein</fullName>
    </submittedName>
</protein>
<dbReference type="Proteomes" id="UP000828390">
    <property type="component" value="Unassembled WGS sequence"/>
</dbReference>
<dbReference type="AlphaFoldDB" id="A0A9D4G5L6"/>